<gene>
    <name evidence="12" type="primary">pol</name>
    <name evidence="12" type="ORF">T01_1694</name>
</gene>
<evidence type="ECO:0000256" key="3">
    <source>
        <dbReference type="ARBA" id="ARBA00022679"/>
    </source>
</evidence>
<comment type="caution">
    <text evidence="12">The sequence shown here is derived from an EMBL/GenBank/DDBJ whole genome shotgun (WGS) entry which is preliminary data.</text>
</comment>
<evidence type="ECO:0000313" key="12">
    <source>
        <dbReference type="EMBL" id="KRY42307.1"/>
    </source>
</evidence>
<keyword evidence="7" id="KW-0378">Hydrolase</keyword>
<feature type="region of interest" description="Disordered" evidence="10">
    <location>
        <begin position="676"/>
        <end position="701"/>
    </location>
</feature>
<dbReference type="SUPFAM" id="SSF53098">
    <property type="entry name" value="Ribonuclease H-like"/>
    <property type="match status" value="1"/>
</dbReference>
<dbReference type="InterPro" id="IPR043128">
    <property type="entry name" value="Rev_trsase/Diguanyl_cyclase"/>
</dbReference>
<dbReference type="GO" id="GO:0006508">
    <property type="term" value="P:proteolysis"/>
    <property type="evidence" value="ECO:0007669"/>
    <property type="project" value="UniProtKB-KW"/>
</dbReference>
<evidence type="ECO:0000256" key="9">
    <source>
        <dbReference type="ARBA" id="ARBA00023268"/>
    </source>
</evidence>
<dbReference type="OrthoDB" id="5920491at2759"/>
<keyword evidence="2" id="KW-0645">Protease</keyword>
<keyword evidence="8" id="KW-0695">RNA-directed DNA polymerase</keyword>
<dbReference type="InterPro" id="IPR041577">
    <property type="entry name" value="RT_RNaseH_2"/>
</dbReference>
<dbReference type="PANTHER" id="PTHR37984:SF5">
    <property type="entry name" value="PROTEIN NYNRIN-LIKE"/>
    <property type="match status" value="1"/>
</dbReference>
<dbReference type="Gene3D" id="3.10.10.10">
    <property type="entry name" value="HIV Type 1 Reverse Transcriptase, subunit A, domain 1"/>
    <property type="match status" value="2"/>
</dbReference>
<dbReference type="Proteomes" id="UP000054776">
    <property type="component" value="Unassembled WGS sequence"/>
</dbReference>
<dbReference type="Gene3D" id="3.30.70.270">
    <property type="match status" value="3"/>
</dbReference>
<dbReference type="InterPro" id="IPR043502">
    <property type="entry name" value="DNA/RNA_pol_sf"/>
</dbReference>
<dbReference type="CDD" id="cd01647">
    <property type="entry name" value="RT_LTR"/>
    <property type="match status" value="1"/>
</dbReference>
<dbReference type="FunFam" id="3.30.70.270:FF:000020">
    <property type="entry name" value="Transposon Tf2-6 polyprotein-like Protein"/>
    <property type="match status" value="1"/>
</dbReference>
<dbReference type="GO" id="GO:0004519">
    <property type="term" value="F:endonuclease activity"/>
    <property type="evidence" value="ECO:0007669"/>
    <property type="project" value="UniProtKB-KW"/>
</dbReference>
<feature type="domain" description="Reverse transcriptase/retrotransposon-derived protein RNase H-like" evidence="11">
    <location>
        <begin position="260"/>
        <end position="339"/>
    </location>
</feature>
<organism evidence="12 13">
    <name type="scientific">Trichinella spiralis</name>
    <name type="common">Trichina worm</name>
    <dbReference type="NCBI Taxonomy" id="6334"/>
    <lineage>
        <taxon>Eukaryota</taxon>
        <taxon>Metazoa</taxon>
        <taxon>Ecdysozoa</taxon>
        <taxon>Nematoda</taxon>
        <taxon>Enoplea</taxon>
        <taxon>Dorylaimia</taxon>
        <taxon>Trichinellida</taxon>
        <taxon>Trichinellidae</taxon>
        <taxon>Trichinella</taxon>
    </lineage>
</organism>
<dbReference type="STRING" id="6334.A0A0V1C0V6"/>
<reference evidence="12 13" key="1">
    <citation type="submission" date="2015-01" db="EMBL/GenBank/DDBJ databases">
        <title>Evolution of Trichinella species and genotypes.</title>
        <authorList>
            <person name="Korhonen P.K."/>
            <person name="Edoardo P."/>
            <person name="Giuseppe L.R."/>
            <person name="Gasser R.B."/>
        </authorList>
    </citation>
    <scope>NUCLEOTIDE SEQUENCE [LARGE SCALE GENOMIC DNA]</scope>
    <source>
        <strain evidence="12">ISS3</strain>
    </source>
</reference>
<keyword evidence="4" id="KW-0548">Nucleotidyltransferase</keyword>
<keyword evidence="5" id="KW-0540">Nuclease</keyword>
<evidence type="ECO:0000256" key="2">
    <source>
        <dbReference type="ARBA" id="ARBA00022670"/>
    </source>
</evidence>
<dbReference type="SUPFAM" id="SSF56672">
    <property type="entry name" value="DNA/RNA polymerases"/>
    <property type="match status" value="3"/>
</dbReference>
<evidence type="ECO:0000256" key="8">
    <source>
        <dbReference type="ARBA" id="ARBA00022918"/>
    </source>
</evidence>
<evidence type="ECO:0000256" key="5">
    <source>
        <dbReference type="ARBA" id="ARBA00022722"/>
    </source>
</evidence>
<dbReference type="InterPro" id="IPR050951">
    <property type="entry name" value="Retrovirus_Pol_polyprotein"/>
</dbReference>
<keyword evidence="13" id="KW-1185">Reference proteome</keyword>
<dbReference type="InParanoid" id="A0A0V1C0V6"/>
<dbReference type="EMBL" id="JYDH01000004">
    <property type="protein sequence ID" value="KRY42307.1"/>
    <property type="molecule type" value="Genomic_DNA"/>
</dbReference>
<dbReference type="AlphaFoldDB" id="A0A0V1C0V6"/>
<dbReference type="GO" id="GO:0003964">
    <property type="term" value="F:RNA-directed DNA polymerase activity"/>
    <property type="evidence" value="ECO:0007669"/>
    <property type="project" value="UniProtKB-KW"/>
</dbReference>
<dbReference type="InterPro" id="IPR012337">
    <property type="entry name" value="RNaseH-like_sf"/>
</dbReference>
<sequence length="1198" mass="134890">MACNNAHTLPINGALVTESTDKYQSLLTHFYPHQDATQATVAKEHFNDLLWRGIIRPSNSCWASPLHMVPKQQTAQWPPCGDYRALNRCTTPDRYPLPHLAGFAHNLHAHAYYQILMRPQDIAKTAITTPFGLFEFLKMLFGLRNAAQSFQRFTDTVTRGIEDCFVYVDDILLAREQGQIHSGRPSLHFLGHTVDANGIRPLPDKVQAVKAFPAPKTGRELRRFLGMVNFYRRFLPHITTTLAPLDAIASAAASMKITLTHDQLQAFSAAKDALTNATMLHHPQPTADYALMVDASDHAIGAVLQQPAKNSWRQLAFFSKRLTATQKELTTLKASVSSVKAVADKEDLQPAVEVTEAAVATVMTRNEVAEELAEVVRQLKELLMTDIPVAAKRAPSQQRRRRKKKDRRACWTCGRHISRDCQASPCDERTSKIETPIVEGSVGSVRCNMLVDTGSAVTLADEKFMRGLKTLWDVPKPAIPLRGHSVWEVPCCCLVRAESPRLDRTAHSRAILREFADVLSMSDEDLGQTSVIRYTIHTGDAKPVMGSPTRIAHYQRTQVESLLNKMLRRDVVELSSSPCASLIVLVKKEDGSCRFCVDYRLLNNVTRKDAHPLPRIDDTLHALAFTQWFSTLGLGKRLLAGGGGERGPTEDGLLHPLWPVPVQSDAFWTVQRAGHLSETQGDGPESPGRVQVPGTPRRRHRTQQFCRRAYGPTARGASSQGCGPECEDREMPAHEEEGGILGPYHIRERHFHGPKQNFHHAGVADTDLCNGVAAVPGAGVVLPQVRQRLCEHRRPYAFEALKNHLTSARILTYPDFHGKTERVVAYASRTLTKAERWYIARLRKKCSACCLHWLRNFKEPEGQVAWWLESLAELDFKVEHRAGRLHGNAAALSRASCSQEQLLAAQQAHPEIRLLRQWLFGPSWLVDCPPPECSRDMHVLWQQRLSWLEEDSLIWQFRHGLTAEDGLNRYAGQLVEHQTLARVMCDEERPDEEQPCAIAGHHRGIPPAAIRRGRPGTAGNVLVLESVRPGPDGWLHQVDGRIPPHQHLSWYRGQDVGREVHREDTILSYHPQGNGQAESFNRTLLDMLSIMVRENPHQWDLMLPFVMLAYNSSVHESTGVTPAIAMFGRELGLPLDVQIENPPEQETQGLPEYIRKTRERIDRVYELVMDHLKTQQRLQKCLYDRHANETHFSKNDRV</sequence>
<dbReference type="FunFam" id="3.10.10.10:FF:000007">
    <property type="entry name" value="Retrovirus-related Pol polyprotein from transposon 17.6-like Protein"/>
    <property type="match status" value="1"/>
</dbReference>
<evidence type="ECO:0000259" key="11">
    <source>
        <dbReference type="Pfam" id="PF17919"/>
    </source>
</evidence>
<evidence type="ECO:0000256" key="4">
    <source>
        <dbReference type="ARBA" id="ARBA00022695"/>
    </source>
</evidence>
<dbReference type="Gene3D" id="3.30.420.10">
    <property type="entry name" value="Ribonuclease H-like superfamily/Ribonuclease H"/>
    <property type="match status" value="1"/>
</dbReference>
<keyword evidence="3" id="KW-0808">Transferase</keyword>
<evidence type="ECO:0000313" key="13">
    <source>
        <dbReference type="Proteomes" id="UP000054776"/>
    </source>
</evidence>
<dbReference type="InterPro" id="IPR036397">
    <property type="entry name" value="RNaseH_sf"/>
</dbReference>
<name>A0A0V1C0V6_TRISP</name>
<dbReference type="EC" id="2.7.7.49" evidence="1"/>
<evidence type="ECO:0000256" key="10">
    <source>
        <dbReference type="SAM" id="MobiDB-lite"/>
    </source>
</evidence>
<dbReference type="PANTHER" id="PTHR37984">
    <property type="entry name" value="PROTEIN CBG26694"/>
    <property type="match status" value="1"/>
</dbReference>
<keyword evidence="6" id="KW-0255">Endonuclease</keyword>
<evidence type="ECO:0000256" key="7">
    <source>
        <dbReference type="ARBA" id="ARBA00022801"/>
    </source>
</evidence>
<dbReference type="eggNOG" id="KOG0017">
    <property type="taxonomic scope" value="Eukaryota"/>
</dbReference>
<dbReference type="GO" id="GO:0042575">
    <property type="term" value="C:DNA polymerase complex"/>
    <property type="evidence" value="ECO:0007669"/>
    <property type="project" value="UniProtKB-ARBA"/>
</dbReference>
<dbReference type="Pfam" id="PF17919">
    <property type="entry name" value="RT_RNaseH_2"/>
    <property type="match status" value="1"/>
</dbReference>
<accession>A0A0V1C0V6</accession>
<dbReference type="GO" id="GO:0003676">
    <property type="term" value="F:nucleic acid binding"/>
    <property type="evidence" value="ECO:0007669"/>
    <property type="project" value="InterPro"/>
</dbReference>
<keyword evidence="9" id="KW-0511">Multifunctional enzyme</keyword>
<evidence type="ECO:0000256" key="1">
    <source>
        <dbReference type="ARBA" id="ARBA00012493"/>
    </source>
</evidence>
<protein>
    <recommendedName>
        <fullName evidence="1">RNA-directed DNA polymerase</fullName>
        <ecNumber evidence="1">2.7.7.49</ecNumber>
    </recommendedName>
</protein>
<dbReference type="GO" id="GO:0008233">
    <property type="term" value="F:peptidase activity"/>
    <property type="evidence" value="ECO:0007669"/>
    <property type="project" value="UniProtKB-KW"/>
</dbReference>
<evidence type="ECO:0000256" key="6">
    <source>
        <dbReference type="ARBA" id="ARBA00022759"/>
    </source>
</evidence>
<proteinExistence type="predicted"/>